<reference evidence="4 5" key="3">
    <citation type="submission" date="2017-11" db="EMBL/GenBank/DDBJ databases">
        <authorList>
            <person name="Founou R.C."/>
            <person name="Founou L."/>
            <person name="Allam M."/>
            <person name="Ismail A."/>
            <person name="Essack S.Y."/>
        </authorList>
    </citation>
    <scope>NUCLEOTIDE SEQUENCE [LARGE SCALE GENOMIC DNA]</scope>
    <source>
        <strain evidence="4 5">G811N2B1</strain>
    </source>
</reference>
<dbReference type="InterPro" id="IPR049869">
    <property type="entry name" value="VraH"/>
</dbReference>
<dbReference type="KEGG" id="shh:ShL2_02447"/>
<reference evidence="2" key="1">
    <citation type="submission" date="2013-03" db="EMBL/GenBank/DDBJ databases">
        <authorList>
            <person name="Borui P."/>
            <person name="Yunsong Y."/>
        </authorList>
    </citation>
    <scope>NUCLEOTIDE SEQUENCE</scope>
    <source>
        <strain evidence="2">SH32</strain>
    </source>
</reference>
<dbReference type="AlphaFoldDB" id="A0A028ZH42"/>
<dbReference type="EMBL" id="PGWX01000377">
    <property type="protein sequence ID" value="PPJ72415.1"/>
    <property type="molecule type" value="Genomic_DNA"/>
</dbReference>
<dbReference type="NCBIfam" id="NF033835">
    <property type="entry name" value="VraH_fam"/>
    <property type="match status" value="1"/>
</dbReference>
<dbReference type="PATRIC" id="fig|1283.206.peg.1412"/>
<dbReference type="Proteomes" id="UP000238153">
    <property type="component" value="Unassembled WGS sequence"/>
</dbReference>
<dbReference type="STRING" id="1283.ShL2_02447"/>
<keyword evidence="1" id="KW-0812">Transmembrane</keyword>
<keyword evidence="1" id="KW-1133">Transmembrane helix</keyword>
<protein>
    <submittedName>
        <fullName evidence="3">VraH family protein</fullName>
    </submittedName>
</protein>
<evidence type="ECO:0000313" key="2">
    <source>
        <dbReference type="EMBL" id="AHX99742.1"/>
    </source>
</evidence>
<evidence type="ECO:0000313" key="4">
    <source>
        <dbReference type="EMBL" id="PPJ72415.1"/>
    </source>
</evidence>
<evidence type="ECO:0000256" key="1">
    <source>
        <dbReference type="SAM" id="Phobius"/>
    </source>
</evidence>
<keyword evidence="1" id="KW-0472">Membrane</keyword>
<evidence type="ECO:0000313" key="5">
    <source>
        <dbReference type="Proteomes" id="UP000238153"/>
    </source>
</evidence>
<reference evidence="2" key="2">
    <citation type="journal article" date="2014" name="PLoS ONE">
        <title>Characterization of the staphylococcal cassette chromosome composite island of Staphylococcus haemolyticus SH32, a methicillin-resistant clinical isolate from China.</title>
        <authorList>
            <person name="Yu D."/>
            <person name="Pi B."/>
            <person name="Chen Y."/>
            <person name="Wang Y."/>
            <person name="Ruan Z."/>
            <person name="Otto M."/>
            <person name="Yu Y."/>
        </authorList>
    </citation>
    <scope>NUCLEOTIDE SEQUENCE</scope>
    <source>
        <strain evidence="2">SH32</strain>
    </source>
</reference>
<feature type="transmembrane region" description="Helical" evidence="1">
    <location>
        <begin position="21"/>
        <end position="54"/>
    </location>
</feature>
<keyword evidence="6" id="KW-1185">Reference proteome</keyword>
<sequence length="64" mass="7228">MNIKELIRKSYEDLLSLKVNWFNGLMLVLIVFILSGIVTPFIGVPVGLLGGGYILKRYEEKNSN</sequence>
<gene>
    <name evidence="4" type="ORF">CV019_10965</name>
    <name evidence="3" type="ORF">RO950_03690</name>
    <name evidence="2" type="ORF">SHP0032</name>
</gene>
<dbReference type="GeneID" id="93781904"/>
<name>A0A028ZH42_STAHA</name>
<accession>A0A028ZH42</accession>
<dbReference type="EMBL" id="KF006347">
    <property type="protein sequence ID" value="AHX99742.1"/>
    <property type="molecule type" value="Genomic_DNA"/>
</dbReference>
<dbReference type="RefSeq" id="WP_011276905.1">
    <property type="nucleotide sequence ID" value="NZ_BKAY01000010.1"/>
</dbReference>
<organism evidence="2">
    <name type="scientific">Staphylococcus haemolyticus</name>
    <dbReference type="NCBI Taxonomy" id="1283"/>
    <lineage>
        <taxon>Bacteria</taxon>
        <taxon>Bacillati</taxon>
        <taxon>Bacillota</taxon>
        <taxon>Bacilli</taxon>
        <taxon>Bacillales</taxon>
        <taxon>Staphylococcaceae</taxon>
        <taxon>Staphylococcus</taxon>
    </lineage>
</organism>
<dbReference type="OMA" id="NWFNVLS"/>
<reference evidence="3 6" key="4">
    <citation type="submission" date="2023-08" db="EMBL/GenBank/DDBJ databases">
        <title>Genomic surveillance of Staphylococcus haemolyticus neonatal outbreak in southern France.</title>
        <authorList>
            <person name="Magnan C."/>
            <person name="Morsli M."/>
            <person name="Thiery B."/>
            <person name="Salipante F."/>
            <person name="Attar J."/>
            <person name="Massimo D.M."/>
            <person name="Ory J."/>
            <person name="Pantel A."/>
            <person name="Lavigne J.-P."/>
        </authorList>
    </citation>
    <scope>NUCLEOTIDE SEQUENCE [LARGE SCALE GENOMIC DNA]</scope>
    <source>
        <strain evidence="3 6">NSH026</strain>
    </source>
</reference>
<evidence type="ECO:0000313" key="6">
    <source>
        <dbReference type="Proteomes" id="UP001269271"/>
    </source>
</evidence>
<proteinExistence type="predicted"/>
<dbReference type="Proteomes" id="UP001269271">
    <property type="component" value="Unassembled WGS sequence"/>
</dbReference>
<dbReference type="EMBL" id="JAVSOO010000006">
    <property type="protein sequence ID" value="MDT4286118.1"/>
    <property type="molecule type" value="Genomic_DNA"/>
</dbReference>
<evidence type="ECO:0000313" key="3">
    <source>
        <dbReference type="EMBL" id="MDT4286118.1"/>
    </source>
</evidence>